<comment type="caution">
    <text evidence="2">The sequence shown here is derived from an EMBL/GenBank/DDBJ whole genome shotgun (WGS) entry which is preliminary data.</text>
</comment>
<evidence type="ECO:0000313" key="1">
    <source>
        <dbReference type="EMBL" id="KAA1071332.1"/>
    </source>
</evidence>
<evidence type="ECO:0000313" key="2">
    <source>
        <dbReference type="EMBL" id="KAA1136917.1"/>
    </source>
</evidence>
<evidence type="ECO:0000313" key="3">
    <source>
        <dbReference type="Proteomes" id="UP000324748"/>
    </source>
</evidence>
<dbReference type="Proteomes" id="UP000324748">
    <property type="component" value="Unassembled WGS sequence"/>
</dbReference>
<sequence>MSAVASDCLRFPNAVKDQLNFTQNTSRYILFLSVNNASSHKAPRPTFIQT</sequence>
<dbReference type="EMBL" id="VSWC01000170">
    <property type="protein sequence ID" value="KAA1071332.1"/>
    <property type="molecule type" value="Genomic_DNA"/>
</dbReference>
<evidence type="ECO:0000313" key="4">
    <source>
        <dbReference type="Proteomes" id="UP000325313"/>
    </source>
</evidence>
<accession>A0A5B0SGB9</accession>
<gene>
    <name evidence="1" type="ORF">PGT21_003768</name>
    <name evidence="2" type="ORF">PGTUg99_004174</name>
</gene>
<proteinExistence type="predicted"/>
<keyword evidence="3" id="KW-1185">Reference proteome</keyword>
<dbReference type="AlphaFoldDB" id="A0A5B0SGB9"/>
<protein>
    <submittedName>
        <fullName evidence="2">Uncharacterized protein</fullName>
    </submittedName>
</protein>
<reference evidence="3 4" key="1">
    <citation type="submission" date="2019-05" db="EMBL/GenBank/DDBJ databases">
        <title>Emergence of the Ug99 lineage of the wheat stem rust pathogen through somatic hybridization.</title>
        <authorList>
            <person name="Li F."/>
            <person name="Upadhyaya N.M."/>
            <person name="Sperschneider J."/>
            <person name="Matny O."/>
            <person name="Nguyen-Phuc H."/>
            <person name="Mago R."/>
            <person name="Raley C."/>
            <person name="Miller M.E."/>
            <person name="Silverstein K.A.T."/>
            <person name="Henningsen E."/>
            <person name="Hirsch C.D."/>
            <person name="Visser B."/>
            <person name="Pretorius Z.A."/>
            <person name="Steffenson B.J."/>
            <person name="Schwessinger B."/>
            <person name="Dodds P.N."/>
            <person name="Figueroa M."/>
        </authorList>
    </citation>
    <scope>NUCLEOTIDE SEQUENCE [LARGE SCALE GENOMIC DNA]</scope>
    <source>
        <strain evidence="1">21-0</strain>
        <strain evidence="2 4">Ug99</strain>
    </source>
</reference>
<dbReference type="EMBL" id="VDEP01000015">
    <property type="protein sequence ID" value="KAA1136917.1"/>
    <property type="molecule type" value="Genomic_DNA"/>
</dbReference>
<name>A0A5B0SGB9_PUCGR</name>
<organism evidence="2 4">
    <name type="scientific">Puccinia graminis f. sp. tritici</name>
    <dbReference type="NCBI Taxonomy" id="56615"/>
    <lineage>
        <taxon>Eukaryota</taxon>
        <taxon>Fungi</taxon>
        <taxon>Dikarya</taxon>
        <taxon>Basidiomycota</taxon>
        <taxon>Pucciniomycotina</taxon>
        <taxon>Pucciniomycetes</taxon>
        <taxon>Pucciniales</taxon>
        <taxon>Pucciniaceae</taxon>
        <taxon>Puccinia</taxon>
    </lineage>
</organism>
<dbReference type="Proteomes" id="UP000325313">
    <property type="component" value="Unassembled WGS sequence"/>
</dbReference>